<evidence type="ECO:0000259" key="3">
    <source>
        <dbReference type="Pfam" id="PF16555"/>
    </source>
</evidence>
<protein>
    <submittedName>
        <fullName evidence="4">Surface-anchored protein</fullName>
    </submittedName>
</protein>
<dbReference type="Proteomes" id="UP000254467">
    <property type="component" value="Unassembled WGS sequence"/>
</dbReference>
<accession>A0A376CKU3</accession>
<dbReference type="Gene3D" id="2.60.40.10">
    <property type="entry name" value="Immunoglobulins"/>
    <property type="match status" value="1"/>
</dbReference>
<evidence type="ECO:0000313" key="4">
    <source>
        <dbReference type="EMBL" id="STC68935.1"/>
    </source>
</evidence>
<feature type="compositionally biased region" description="Low complexity" evidence="1">
    <location>
        <begin position="93"/>
        <end position="102"/>
    </location>
</feature>
<dbReference type="AlphaFoldDB" id="A0A376CKU3"/>
<dbReference type="SUPFAM" id="SSF117074">
    <property type="entry name" value="Hypothetical protein PA1324"/>
    <property type="match status" value="1"/>
</dbReference>
<dbReference type="Gene3D" id="2.60.40.740">
    <property type="match status" value="1"/>
</dbReference>
<dbReference type="InterPro" id="IPR026466">
    <property type="entry name" value="Fim_isopep_form_D2_dom"/>
</dbReference>
<keyword evidence="5" id="KW-1185">Reference proteome</keyword>
<feature type="chain" id="PRO_5016564731" evidence="2">
    <location>
        <begin position="29"/>
        <end position="325"/>
    </location>
</feature>
<name>A0A376CKU3_9CORY</name>
<evidence type="ECO:0000256" key="1">
    <source>
        <dbReference type="SAM" id="MobiDB-lite"/>
    </source>
</evidence>
<dbReference type="STRING" id="35756.GCA_001044155_00694"/>
<feature type="region of interest" description="Disordered" evidence="1">
    <location>
        <begin position="93"/>
        <end position="116"/>
    </location>
</feature>
<evidence type="ECO:0000313" key="5">
    <source>
        <dbReference type="Proteomes" id="UP000254467"/>
    </source>
</evidence>
<dbReference type="Pfam" id="PF16555">
    <property type="entry name" value="GramPos_pilinD1"/>
    <property type="match status" value="1"/>
</dbReference>
<feature type="signal peptide" evidence="2">
    <location>
        <begin position="1"/>
        <end position="28"/>
    </location>
</feature>
<reference evidence="4 5" key="1">
    <citation type="submission" date="2018-06" db="EMBL/GenBank/DDBJ databases">
        <authorList>
            <consortium name="Pathogen Informatics"/>
            <person name="Doyle S."/>
        </authorList>
    </citation>
    <scope>NUCLEOTIDE SEQUENCE [LARGE SCALE GENOMIC DNA]</scope>
    <source>
        <strain evidence="4 5">NCTC11862</strain>
    </source>
</reference>
<dbReference type="GO" id="GO:0005975">
    <property type="term" value="P:carbohydrate metabolic process"/>
    <property type="evidence" value="ECO:0007669"/>
    <property type="project" value="UniProtKB-ARBA"/>
</dbReference>
<dbReference type="InterPro" id="IPR013783">
    <property type="entry name" value="Ig-like_fold"/>
</dbReference>
<dbReference type="OrthoDB" id="3199332at2"/>
<gene>
    <name evidence="4" type="primary">sapB</name>
    <name evidence="4" type="ORF">NCTC11862_00711</name>
</gene>
<organism evidence="4 5">
    <name type="scientific">Corynebacterium pilosum</name>
    <dbReference type="NCBI Taxonomy" id="35756"/>
    <lineage>
        <taxon>Bacteria</taxon>
        <taxon>Bacillati</taxon>
        <taxon>Actinomycetota</taxon>
        <taxon>Actinomycetes</taxon>
        <taxon>Mycobacteriales</taxon>
        <taxon>Corynebacteriaceae</taxon>
        <taxon>Corynebacterium</taxon>
    </lineage>
</organism>
<dbReference type="EMBL" id="UFXQ01000001">
    <property type="protein sequence ID" value="STC68935.1"/>
    <property type="molecule type" value="Genomic_DNA"/>
</dbReference>
<dbReference type="NCBIfam" id="NF033902">
    <property type="entry name" value="iso_D2_wall_anc"/>
    <property type="match status" value="1"/>
</dbReference>
<dbReference type="InterPro" id="IPR048052">
    <property type="entry name" value="FM1-like"/>
</dbReference>
<dbReference type="NCBIfam" id="TIGR04226">
    <property type="entry name" value="RrgB_K2N_iso_D2"/>
    <property type="match status" value="1"/>
</dbReference>
<sequence>MNIFKRSLVASVATSFVVAGGLAPVVVALEDPIPGDTNQEQSQSYSLTIHKRIGANEEVAGYDGSALTDLPGADAGEGFSFSITQVTPATGADANNAGAATPVPGGHTATGNTDSYGKVRFENLPAGLYRVSETKAPDQYVKSQDFLVSVPVTSADGRTMINDVVAYPKNTEASVTKTVKDADVHGGSEYTYTIEANIPAPAKGDKLVSYRIVDNLDGRLAKPEADKVAVRLSDGTQTLVEGDYNVTITPGENGGAHTIEAEFNDTGLTKLEEARKAGQSVVMEIKATAPADVQVIPNKATQYFNNGNGEGELKRESDEVKTYWG</sequence>
<proteinExistence type="predicted"/>
<feature type="compositionally biased region" description="Basic and acidic residues" evidence="1">
    <location>
        <begin position="311"/>
        <end position="325"/>
    </location>
</feature>
<keyword evidence="2" id="KW-0732">Signal</keyword>
<feature type="region of interest" description="Disordered" evidence="1">
    <location>
        <begin position="306"/>
        <end position="325"/>
    </location>
</feature>
<evidence type="ECO:0000256" key="2">
    <source>
        <dbReference type="SAM" id="SignalP"/>
    </source>
</evidence>
<dbReference type="InterPro" id="IPR032364">
    <property type="entry name" value="GramPos_pilinD1_N"/>
</dbReference>
<feature type="domain" description="Gram-positive pilin subunit D1 N-terminal" evidence="3">
    <location>
        <begin position="100"/>
        <end position="171"/>
    </location>
</feature>